<evidence type="ECO:0000256" key="1">
    <source>
        <dbReference type="ARBA" id="ARBA00023016"/>
    </source>
</evidence>
<evidence type="ECO:0000256" key="2">
    <source>
        <dbReference type="PROSITE-ProRule" id="PRU00285"/>
    </source>
</evidence>
<feature type="region of interest" description="Disordered" evidence="4">
    <location>
        <begin position="186"/>
        <end position="248"/>
    </location>
</feature>
<dbReference type="Proteomes" id="UP001445335">
    <property type="component" value="Unassembled WGS sequence"/>
</dbReference>
<dbReference type="Gene3D" id="2.60.40.790">
    <property type="match status" value="1"/>
</dbReference>
<evidence type="ECO:0000256" key="4">
    <source>
        <dbReference type="SAM" id="MobiDB-lite"/>
    </source>
</evidence>
<dbReference type="CDD" id="cd00298">
    <property type="entry name" value="ACD_sHsps_p23-like"/>
    <property type="match status" value="1"/>
</dbReference>
<keyword evidence="1" id="KW-0346">Stress response</keyword>
<gene>
    <name evidence="6" type="ORF">WJX81_008313</name>
</gene>
<dbReference type="InterPro" id="IPR002068">
    <property type="entry name" value="A-crystallin/Hsp20_dom"/>
</dbReference>
<feature type="compositionally biased region" description="Acidic residues" evidence="4">
    <location>
        <begin position="206"/>
        <end position="217"/>
    </location>
</feature>
<evidence type="ECO:0000313" key="6">
    <source>
        <dbReference type="EMBL" id="KAK9832859.1"/>
    </source>
</evidence>
<name>A0AAW1RGW9_9CHLO</name>
<dbReference type="PROSITE" id="PS01031">
    <property type="entry name" value="SHSP"/>
    <property type="match status" value="1"/>
</dbReference>
<sequence>MAFSGFPFDALLLEACQPYYSRYHVPQESHKARRCVPAPSAQAAPRFNASETSTAYKLYIALPGLERKDIAINANEGVLSLEVSRAADPALDTFRTIPAKLHRMWKLPESVDVSGICARLANGELVVTLPKLAKAEPRRVLITDDEPAPPAAPALEAADAAPAAAAPVAATEANVAAATEAMETAPAGGNNVASPVNADGAKSEEDGSVEDLSDEEREAERAARRRRALASEAGPVLMDADEAPTVAA</sequence>
<dbReference type="InterPro" id="IPR008978">
    <property type="entry name" value="HSP20-like_chaperone"/>
</dbReference>
<accession>A0AAW1RGW9</accession>
<dbReference type="AlphaFoldDB" id="A0AAW1RGW9"/>
<protein>
    <recommendedName>
        <fullName evidence="5">SHSP domain-containing protein</fullName>
    </recommendedName>
</protein>
<dbReference type="PANTHER" id="PTHR11527">
    <property type="entry name" value="HEAT-SHOCK PROTEIN 20 FAMILY MEMBER"/>
    <property type="match status" value="1"/>
</dbReference>
<evidence type="ECO:0000259" key="5">
    <source>
        <dbReference type="PROSITE" id="PS01031"/>
    </source>
</evidence>
<evidence type="ECO:0000313" key="7">
    <source>
        <dbReference type="Proteomes" id="UP001445335"/>
    </source>
</evidence>
<dbReference type="Pfam" id="PF00011">
    <property type="entry name" value="HSP20"/>
    <property type="match status" value="1"/>
</dbReference>
<dbReference type="SUPFAM" id="SSF49764">
    <property type="entry name" value="HSP20-like chaperones"/>
    <property type="match status" value="1"/>
</dbReference>
<feature type="domain" description="SHSP" evidence="5">
    <location>
        <begin position="38"/>
        <end position="146"/>
    </location>
</feature>
<keyword evidence="7" id="KW-1185">Reference proteome</keyword>
<evidence type="ECO:0000256" key="3">
    <source>
        <dbReference type="RuleBase" id="RU003616"/>
    </source>
</evidence>
<reference evidence="6 7" key="1">
    <citation type="journal article" date="2024" name="Nat. Commun.">
        <title>Phylogenomics reveals the evolutionary origins of lichenization in chlorophyte algae.</title>
        <authorList>
            <person name="Puginier C."/>
            <person name="Libourel C."/>
            <person name="Otte J."/>
            <person name="Skaloud P."/>
            <person name="Haon M."/>
            <person name="Grisel S."/>
            <person name="Petersen M."/>
            <person name="Berrin J.G."/>
            <person name="Delaux P.M."/>
            <person name="Dal Grande F."/>
            <person name="Keller J."/>
        </authorList>
    </citation>
    <scope>NUCLEOTIDE SEQUENCE [LARGE SCALE GENOMIC DNA]</scope>
    <source>
        <strain evidence="6 7">SAG 245.80</strain>
    </source>
</reference>
<proteinExistence type="inferred from homology"/>
<comment type="caution">
    <text evidence="6">The sequence shown here is derived from an EMBL/GenBank/DDBJ whole genome shotgun (WGS) entry which is preliminary data.</text>
</comment>
<comment type="similarity">
    <text evidence="2 3">Belongs to the small heat shock protein (HSP20) family.</text>
</comment>
<dbReference type="EMBL" id="JALJOU010000038">
    <property type="protein sequence ID" value="KAK9832859.1"/>
    <property type="molecule type" value="Genomic_DNA"/>
</dbReference>
<organism evidence="6 7">
    <name type="scientific">Elliptochloris bilobata</name>
    <dbReference type="NCBI Taxonomy" id="381761"/>
    <lineage>
        <taxon>Eukaryota</taxon>
        <taxon>Viridiplantae</taxon>
        <taxon>Chlorophyta</taxon>
        <taxon>core chlorophytes</taxon>
        <taxon>Trebouxiophyceae</taxon>
        <taxon>Trebouxiophyceae incertae sedis</taxon>
        <taxon>Elliptochloris clade</taxon>
        <taxon>Elliptochloris</taxon>
    </lineage>
</organism>
<dbReference type="InterPro" id="IPR031107">
    <property type="entry name" value="Small_HSP"/>
</dbReference>